<feature type="compositionally biased region" description="Pro residues" evidence="7">
    <location>
        <begin position="630"/>
        <end position="640"/>
    </location>
</feature>
<evidence type="ECO:0000256" key="5">
    <source>
        <dbReference type="PROSITE-ProRule" id="PRU10141"/>
    </source>
</evidence>
<sequence length="663" mass="72757">MAWASGQKLQEGKYRIESVLGVGGFGITYLARDNLGNLVVIKTLNDTALQDPRFKQFQQDFVNEAVRLAKCAHPHIVQVHRVFEESGLWCMVMDYIAGEDLSSRVKQRGILSEAEALHYVRQIGDALSLVHQQGLLHRDVKPENIMLRAGRAEAVLLDLGIAREFTPNSTQVHTAILSNGYAPIEQYEAQARRGAYSDVYGLAATLYFMLTGEIPKDAQIRAYNLLRYHSDPLDPPQQLNASISDRTNQAILQGMAVEAHDRPQSVTAWLEMLPTIGFSASAPRIFIQPNASVTPQVPPFTASASAPTRPEVAPRSNFATVAVQAPPVVTPSQPATLNRSPIPRFVIAASVITASVLVGSAAAIWYVQQQARSDLASVAQLRDERQYEECLNRAAAVKRAQPTYEEAQVLLNQCAEGILTQANQLAANGQLPEALQAVAKIPPDTTAGQTAQDLMQQWSDQLLQQATRLYQNDGKLTEAINLVRAIPTTTAAGAQAEDTIQRWQAEWKTNESTLQAATDALEARDWYAAKEKAATLTTPYWIEQGEDITAEADAEIAAMEAERQRQEAAQEAEQQDPDAVFLQAYEQCLATGGQDCQQFEQLCRERGGVFVADATYLDCRPGVESNKSPKSPPDTQSPPDTPEEVAPPDNSRRPRQLIIPGDR</sequence>
<dbReference type="InterPro" id="IPR011009">
    <property type="entry name" value="Kinase-like_dom_sf"/>
</dbReference>
<organism evidence="10 11">
    <name type="scientific">Thermocoleostomius sinensis A174</name>
    <dbReference type="NCBI Taxonomy" id="2016057"/>
    <lineage>
        <taxon>Bacteria</taxon>
        <taxon>Bacillati</taxon>
        <taxon>Cyanobacteriota</taxon>
        <taxon>Cyanophyceae</taxon>
        <taxon>Oculatellales</taxon>
        <taxon>Oculatellaceae</taxon>
        <taxon>Thermocoleostomius</taxon>
    </lineage>
</organism>
<dbReference type="GO" id="GO:0004674">
    <property type="term" value="F:protein serine/threonine kinase activity"/>
    <property type="evidence" value="ECO:0007669"/>
    <property type="project" value="TreeGrafter"/>
</dbReference>
<feature type="coiled-coil region" evidence="6">
    <location>
        <begin position="542"/>
        <end position="576"/>
    </location>
</feature>
<dbReference type="PROSITE" id="PS00108">
    <property type="entry name" value="PROTEIN_KINASE_ST"/>
    <property type="match status" value="1"/>
</dbReference>
<dbReference type="GO" id="GO:0005524">
    <property type="term" value="F:ATP binding"/>
    <property type="evidence" value="ECO:0007669"/>
    <property type="project" value="UniProtKB-UniRule"/>
</dbReference>
<dbReference type="CDD" id="cd14014">
    <property type="entry name" value="STKc_PknB_like"/>
    <property type="match status" value="1"/>
</dbReference>
<evidence type="ECO:0000256" key="1">
    <source>
        <dbReference type="ARBA" id="ARBA00022679"/>
    </source>
</evidence>
<keyword evidence="1" id="KW-0808">Transferase</keyword>
<dbReference type="EMBL" id="CP113797">
    <property type="protein sequence ID" value="WAL58667.1"/>
    <property type="molecule type" value="Genomic_DNA"/>
</dbReference>
<evidence type="ECO:0000313" key="10">
    <source>
        <dbReference type="EMBL" id="WAL58667.1"/>
    </source>
</evidence>
<keyword evidence="8" id="KW-0472">Membrane</keyword>
<feature type="binding site" evidence="5">
    <location>
        <position position="42"/>
    </location>
    <ligand>
        <name>ATP</name>
        <dbReference type="ChEBI" id="CHEBI:30616"/>
    </ligand>
</feature>
<feature type="region of interest" description="Disordered" evidence="7">
    <location>
        <begin position="620"/>
        <end position="663"/>
    </location>
</feature>
<dbReference type="AlphaFoldDB" id="A0A9E9C8P6"/>
<evidence type="ECO:0000256" key="8">
    <source>
        <dbReference type="SAM" id="Phobius"/>
    </source>
</evidence>
<evidence type="ECO:0000313" key="11">
    <source>
        <dbReference type="Proteomes" id="UP001163152"/>
    </source>
</evidence>
<dbReference type="PROSITE" id="PS00107">
    <property type="entry name" value="PROTEIN_KINASE_ATP"/>
    <property type="match status" value="1"/>
</dbReference>
<dbReference type="SUPFAM" id="SSF56112">
    <property type="entry name" value="Protein kinase-like (PK-like)"/>
    <property type="match status" value="1"/>
</dbReference>
<accession>A0A9E9C8P6</accession>
<evidence type="ECO:0000256" key="3">
    <source>
        <dbReference type="ARBA" id="ARBA00022777"/>
    </source>
</evidence>
<dbReference type="InterPro" id="IPR000719">
    <property type="entry name" value="Prot_kinase_dom"/>
</dbReference>
<proteinExistence type="predicted"/>
<keyword evidence="11" id="KW-1185">Reference proteome</keyword>
<keyword evidence="6" id="KW-0175">Coiled coil</keyword>
<evidence type="ECO:0000256" key="4">
    <source>
        <dbReference type="ARBA" id="ARBA00022840"/>
    </source>
</evidence>
<dbReference type="Gene3D" id="1.10.510.10">
    <property type="entry name" value="Transferase(Phosphotransferase) domain 1"/>
    <property type="match status" value="1"/>
</dbReference>
<reference evidence="10" key="1">
    <citation type="submission" date="2022-12" db="EMBL/GenBank/DDBJ databases">
        <title>Polyphasic identification of a Novel Hot-Spring Cyanobacterium Ocullathermofonsia sinensis gen nov. sp. nov. and Genomic Insights on its Adaptations to the Thermal Habitat.</title>
        <authorList>
            <person name="Daroch M."/>
            <person name="Tang J."/>
            <person name="Jiang Y."/>
        </authorList>
    </citation>
    <scope>NUCLEOTIDE SEQUENCE</scope>
    <source>
        <strain evidence="10">PKUAC-SCTA174</strain>
    </source>
</reference>
<keyword evidence="3 10" id="KW-0418">Kinase</keyword>
<evidence type="ECO:0000259" key="9">
    <source>
        <dbReference type="PROSITE" id="PS50011"/>
    </source>
</evidence>
<protein>
    <submittedName>
        <fullName evidence="10">Serine/threonine-protein kinase</fullName>
    </submittedName>
</protein>
<keyword evidence="8" id="KW-0812">Transmembrane</keyword>
<name>A0A9E9C8P6_9CYAN</name>
<dbReference type="SMART" id="SM00220">
    <property type="entry name" value="S_TKc"/>
    <property type="match status" value="1"/>
</dbReference>
<evidence type="ECO:0000256" key="7">
    <source>
        <dbReference type="SAM" id="MobiDB-lite"/>
    </source>
</evidence>
<gene>
    <name evidence="10" type="ORF">OXH18_15975</name>
</gene>
<dbReference type="PANTHER" id="PTHR43289">
    <property type="entry name" value="MITOGEN-ACTIVATED PROTEIN KINASE KINASE KINASE 20-RELATED"/>
    <property type="match status" value="1"/>
</dbReference>
<dbReference type="InterPro" id="IPR008271">
    <property type="entry name" value="Ser/Thr_kinase_AS"/>
</dbReference>
<dbReference type="RefSeq" id="WP_268608093.1">
    <property type="nucleotide sequence ID" value="NZ_CP113797.1"/>
</dbReference>
<feature type="transmembrane region" description="Helical" evidence="8">
    <location>
        <begin position="345"/>
        <end position="367"/>
    </location>
</feature>
<dbReference type="Pfam" id="PF00069">
    <property type="entry name" value="Pkinase"/>
    <property type="match status" value="1"/>
</dbReference>
<dbReference type="PANTHER" id="PTHR43289:SF34">
    <property type="entry name" value="SERINE_THREONINE-PROTEIN KINASE YBDM-RELATED"/>
    <property type="match status" value="1"/>
</dbReference>
<keyword evidence="4 5" id="KW-0067">ATP-binding</keyword>
<dbReference type="PROSITE" id="PS50011">
    <property type="entry name" value="PROTEIN_KINASE_DOM"/>
    <property type="match status" value="1"/>
</dbReference>
<feature type="domain" description="Protein kinase" evidence="9">
    <location>
        <begin position="14"/>
        <end position="276"/>
    </location>
</feature>
<evidence type="ECO:0000256" key="6">
    <source>
        <dbReference type="SAM" id="Coils"/>
    </source>
</evidence>
<keyword evidence="2 5" id="KW-0547">Nucleotide-binding</keyword>
<dbReference type="KEGG" id="tsin:OXH18_15975"/>
<evidence type="ECO:0000256" key="2">
    <source>
        <dbReference type="ARBA" id="ARBA00022741"/>
    </source>
</evidence>
<dbReference type="InterPro" id="IPR017441">
    <property type="entry name" value="Protein_kinase_ATP_BS"/>
</dbReference>
<keyword evidence="8" id="KW-1133">Transmembrane helix</keyword>
<dbReference type="Proteomes" id="UP001163152">
    <property type="component" value="Chromosome"/>
</dbReference>